<name>A0A8J5TWB3_HOMAM</name>
<reference evidence="1" key="1">
    <citation type="journal article" date="2021" name="Sci. Adv.">
        <title>The American lobster genome reveals insights on longevity, neural, and immune adaptations.</title>
        <authorList>
            <person name="Polinski J.M."/>
            <person name="Zimin A.V."/>
            <person name="Clark K.F."/>
            <person name="Kohn A.B."/>
            <person name="Sadowski N."/>
            <person name="Timp W."/>
            <person name="Ptitsyn A."/>
            <person name="Khanna P."/>
            <person name="Romanova D.Y."/>
            <person name="Williams P."/>
            <person name="Greenwood S.J."/>
            <person name="Moroz L.L."/>
            <person name="Walt D.R."/>
            <person name="Bodnar A.G."/>
        </authorList>
    </citation>
    <scope>NUCLEOTIDE SEQUENCE</scope>
    <source>
        <strain evidence="1">GMGI-L3</strain>
    </source>
</reference>
<sequence length="508" mass="58034">MIYMGDFNTRYPELWVLSPNPNQNGIRLLEHIFRHQLSRRDNGSATHSRGGTLDHIIISGLVASHVNIFIHPYILLRPRRTQLPLLTPSWTSPIPSHIRLCIPPRNCPTCISYMSNLLPAFDLKSPEKSYSSLVNSTHNFHSHYVSRPHIKRRSEAYLMNVSSRRKRKWWRMVSHSKTSLGAMWHLINKVVKKKSSCALHHSPVEYAQGIVEIWSDQSQARNLPEHIQEAFSSQSNLRTLRLLAALLKVDEKDTVEITEEELRRALIRDKSRIFSPRNPGTLPEFIVGDGVILLCTRYIYLDAPVRITPVTPERQRVHSTVRDLIDQLQQRLTPLMWFTKKAAGIYIPVARTVYIIFILGCPTSTRRVNKQTEHNLPSLVKRTYAMSPASVSNVFTFPTLPPIILMSLAPPLTHIHLGLYFGQNLDIDTPVAEVDHDLPPWRIPCPALTFTHTSKADPPLLQKQLALETIHRVSTSIPVVHFLYTDGSLQADESGGALSSHWMWTHQW</sequence>
<evidence type="ECO:0000313" key="2">
    <source>
        <dbReference type="Proteomes" id="UP000747542"/>
    </source>
</evidence>
<comment type="caution">
    <text evidence="1">The sequence shown here is derived from an EMBL/GenBank/DDBJ whole genome shotgun (WGS) entry which is preliminary data.</text>
</comment>
<protein>
    <recommendedName>
        <fullName evidence="3">Endonuclease/exonuclease/phosphatase domain-containing protein</fullName>
    </recommendedName>
</protein>
<dbReference type="EMBL" id="JAHLQT010000247">
    <property type="protein sequence ID" value="KAG7178277.1"/>
    <property type="molecule type" value="Genomic_DNA"/>
</dbReference>
<keyword evidence="2" id="KW-1185">Reference proteome</keyword>
<proteinExistence type="predicted"/>
<evidence type="ECO:0000313" key="1">
    <source>
        <dbReference type="EMBL" id="KAG7178277.1"/>
    </source>
</evidence>
<accession>A0A8J5TWB3</accession>
<feature type="non-terminal residue" evidence="1">
    <location>
        <position position="1"/>
    </location>
</feature>
<evidence type="ECO:0008006" key="3">
    <source>
        <dbReference type="Google" id="ProtNLM"/>
    </source>
</evidence>
<dbReference type="AlphaFoldDB" id="A0A8J5TWB3"/>
<dbReference type="Proteomes" id="UP000747542">
    <property type="component" value="Unassembled WGS sequence"/>
</dbReference>
<organism evidence="1 2">
    <name type="scientific">Homarus americanus</name>
    <name type="common">American lobster</name>
    <dbReference type="NCBI Taxonomy" id="6706"/>
    <lineage>
        <taxon>Eukaryota</taxon>
        <taxon>Metazoa</taxon>
        <taxon>Ecdysozoa</taxon>
        <taxon>Arthropoda</taxon>
        <taxon>Crustacea</taxon>
        <taxon>Multicrustacea</taxon>
        <taxon>Malacostraca</taxon>
        <taxon>Eumalacostraca</taxon>
        <taxon>Eucarida</taxon>
        <taxon>Decapoda</taxon>
        <taxon>Pleocyemata</taxon>
        <taxon>Astacidea</taxon>
        <taxon>Nephropoidea</taxon>
        <taxon>Nephropidae</taxon>
        <taxon>Homarus</taxon>
    </lineage>
</organism>
<gene>
    <name evidence="1" type="ORF">Hamer_G023627</name>
</gene>